<dbReference type="SMART" id="SM00089">
    <property type="entry name" value="PKD"/>
    <property type="match status" value="2"/>
</dbReference>
<evidence type="ECO:0000259" key="1">
    <source>
        <dbReference type="PROSITE" id="PS50093"/>
    </source>
</evidence>
<dbReference type="InterPro" id="IPR000601">
    <property type="entry name" value="PKD_dom"/>
</dbReference>
<feature type="domain" description="PKD" evidence="1">
    <location>
        <begin position="620"/>
        <end position="701"/>
    </location>
</feature>
<dbReference type="Pfam" id="PF18911">
    <property type="entry name" value="PKD_4"/>
    <property type="match status" value="2"/>
</dbReference>
<feature type="domain" description="PKD" evidence="1">
    <location>
        <begin position="1004"/>
        <end position="1085"/>
    </location>
</feature>
<dbReference type="InterPro" id="IPR022409">
    <property type="entry name" value="PKD/Chitinase_dom"/>
</dbReference>
<dbReference type="InterPro" id="IPR013783">
    <property type="entry name" value="Ig-like_fold"/>
</dbReference>
<dbReference type="EMBL" id="JBBUKT010000003">
    <property type="protein sequence ID" value="MEK7951055.1"/>
    <property type="molecule type" value="Genomic_DNA"/>
</dbReference>
<dbReference type="Gene3D" id="2.60.40.10">
    <property type="entry name" value="Immunoglobulins"/>
    <property type="match status" value="2"/>
</dbReference>
<dbReference type="InterPro" id="IPR035986">
    <property type="entry name" value="PKD_dom_sf"/>
</dbReference>
<dbReference type="SUPFAM" id="SSF50939">
    <property type="entry name" value="Sialidases"/>
    <property type="match status" value="2"/>
</dbReference>
<dbReference type="InterPro" id="IPR015943">
    <property type="entry name" value="WD40/YVTN_repeat-like_dom_sf"/>
</dbReference>
<sequence>MRRLPAILLPLILLVGVALWWLKPSAPPPLPPVAKAAEAEKPKSRPSVADPALTQWLADHREAREIPAADMERAVTMATERKERMLQWIAADPKQALEQAVTLAEYEALPEPLKPLYERPFVAMATLRVLPVCVEGGPAEPMRVLEMEGQSWQASVFGRRQQQVTKEGTPLAGITLDGVAAIDEQAFVPVASKEVAAHAALPLGNPDPARDFSTGEALGDHAVTALAAGKRYLFADTASLEDANQKMAKLDESISPKSGSNVVFALPSPAEGGVNWEGASAEVELQADAWSETPKSVFCIRVDFSDVPGQVVTQAALASVMNTAVADSLTKMSYGKTTITAAVSSTTVRMPLPSTSYAPDKNSELHTDARNAYLAVAGPTALNGYDIVVVHFASIGMQGSGLTYAGLAGGGSQWLQGTIASGVIIHEFGHNYGIGHSSFWATSDGSVTGAGSSVEYGDQTDIMGSGPDPEGHFHMQGKQRLGWLTAAQWQDATATGSGTRRIYRFDSSATTGALRGVRITKAASPAEYYWVGYRPGIPTQPSFQKGAYLIWQRPAESRSWLIDTTPGTPDGKNDAAVALGRTFADATANVYVTPLAIGGTGANQWLDVNVQIGPFPGNIAPTATLTGTGSIAARASTTFSASASDGNGDTLAYNWDFGDGSTASNASSVSHLWLVGGNYTVTLTVSDMKGGTVVKTQAVTVSDPLTTWTAGSVGASRTVNRSAYLNGRFIVTGNQYAYGSFDGVTWKEQYLALNFNSGGMAYGDGRYVIAGFDSISGDWHATTYSSTDGIHWTQGTLGLLPELRDVAWGAGAFVAVGDDGTILRSTNGGQTWTQSTAPGVASLSSIAYGGGVFVAVGGTTVYTSPDGIAWTDRSSGHTLQSWHSFDRVIYAAGKFIAGGWYSGMHASLNGGVTWTEMPIRGDHDYDVNNIVAGEGCIVASAIDKTDSNTSVLLVSVDGLSWEESGYTGFPSTPALAFGGGRYLTASGAAGATSRSNGFYPSNSAPTASISAPATANARAGVLFSSTTSDPNGDALTFAWDFKDGTSLTGGSFAYHVFPTGGTYSVDLITTDTRGGVTVASHSITVSDPLDNWTTRTSGTTAHLNDIAFGGGKLVAVGESAGTYRISTDGINWTTGGSMAANGYLYGIIYDGTNFVVVGQDYDFTAPAGWKGAIYTSPNGTTWTRRSFSGSSLKDVAFGGGVYVAVGEAGALWRSTNGTTWSPVPSGVSVNINGVSYGNGGFVAVGAANDGGSGIVLTSPDGNTWTNTSAAAGLLSWHGFYDVQYCNDRFLASGWYTKIRHSTNNGASFTTTQTGTRQIPAFAYGNGIYFAAGVDKDNANADINLISTDGANWSALTTAGQDDRNATVFYNNTFITVGANGSIRQSATVTAPPTGGYAAWQAAQFPGSPALSGSEEDYDRDGVPNLVEYATGTDPRDSSKRPTFTRTVQGGQLILTVPRNADAVDVTITAESSSNLYDWAGAGVILLEDTPQQFRAAIPLNGSRKFLRARFSVN</sequence>
<protein>
    <submittedName>
        <fullName evidence="2">PKD domain-containing protein</fullName>
    </submittedName>
</protein>
<dbReference type="CDD" id="cd00146">
    <property type="entry name" value="PKD"/>
    <property type="match status" value="2"/>
</dbReference>
<dbReference type="Proteomes" id="UP001371305">
    <property type="component" value="Unassembled WGS sequence"/>
</dbReference>
<reference evidence="2 3" key="1">
    <citation type="submission" date="2024-04" db="EMBL/GenBank/DDBJ databases">
        <title>Luteolibacter sp. isolated from soil.</title>
        <authorList>
            <person name="An J."/>
        </authorList>
    </citation>
    <scope>NUCLEOTIDE SEQUENCE [LARGE SCALE GENOMIC DNA]</scope>
    <source>
        <strain evidence="2 3">Y139</strain>
    </source>
</reference>
<dbReference type="Gene3D" id="2.130.10.10">
    <property type="entry name" value="YVTN repeat-like/Quinoprotein amine dehydrogenase"/>
    <property type="match status" value="1"/>
</dbReference>
<evidence type="ECO:0000313" key="2">
    <source>
        <dbReference type="EMBL" id="MEK7951055.1"/>
    </source>
</evidence>
<dbReference type="SUPFAM" id="SSF49299">
    <property type="entry name" value="PKD domain"/>
    <property type="match status" value="2"/>
</dbReference>
<organism evidence="2 3">
    <name type="scientific">Luteolibacter soli</name>
    <dbReference type="NCBI Taxonomy" id="3135280"/>
    <lineage>
        <taxon>Bacteria</taxon>
        <taxon>Pseudomonadati</taxon>
        <taxon>Verrucomicrobiota</taxon>
        <taxon>Verrucomicrobiia</taxon>
        <taxon>Verrucomicrobiales</taxon>
        <taxon>Verrucomicrobiaceae</taxon>
        <taxon>Luteolibacter</taxon>
    </lineage>
</organism>
<keyword evidence="3" id="KW-1185">Reference proteome</keyword>
<gene>
    <name evidence="2" type="ORF">WKV53_11130</name>
</gene>
<accession>A0ABU9ATI6</accession>
<proteinExistence type="predicted"/>
<dbReference type="RefSeq" id="WP_341404657.1">
    <property type="nucleotide sequence ID" value="NZ_JBBUKT010000003.1"/>
</dbReference>
<dbReference type="PROSITE" id="PS50093">
    <property type="entry name" value="PKD"/>
    <property type="match status" value="2"/>
</dbReference>
<dbReference type="InterPro" id="IPR036278">
    <property type="entry name" value="Sialidase_sf"/>
</dbReference>
<comment type="caution">
    <text evidence="2">The sequence shown here is derived from an EMBL/GenBank/DDBJ whole genome shotgun (WGS) entry which is preliminary data.</text>
</comment>
<evidence type="ECO:0000313" key="3">
    <source>
        <dbReference type="Proteomes" id="UP001371305"/>
    </source>
</evidence>
<name>A0ABU9ATI6_9BACT</name>